<dbReference type="Proteomes" id="UP001575181">
    <property type="component" value="Unassembled WGS sequence"/>
</dbReference>
<dbReference type="RefSeq" id="WP_373657334.1">
    <property type="nucleotide sequence ID" value="NZ_JBGUAW010000016.1"/>
</dbReference>
<gene>
    <name evidence="1" type="ORF">ACERLL_17205</name>
</gene>
<sequence>MTAHSERTMRKLALLQLAEELGNVSKACAIMGYHRGTCYEVRCAF</sequence>
<name>A0ABV4U289_9GAMM</name>
<accession>A0ABV4U289</accession>
<reference evidence="1 2" key="1">
    <citation type="submission" date="2024-08" db="EMBL/GenBank/DDBJ databases">
        <title>Whole-genome sequencing of halo(alkali)philic microorganisms from hypersaline lakes.</title>
        <authorList>
            <person name="Sorokin D.Y."/>
            <person name="Merkel A.Y."/>
            <person name="Messina E."/>
            <person name="Yakimov M."/>
        </authorList>
    </citation>
    <scope>NUCLEOTIDE SEQUENCE [LARGE SCALE GENOMIC DNA]</scope>
    <source>
        <strain evidence="1 2">Cl-TMA</strain>
    </source>
</reference>
<keyword evidence="2" id="KW-1185">Reference proteome</keyword>
<comment type="caution">
    <text evidence="1">The sequence shown here is derived from an EMBL/GenBank/DDBJ whole genome shotgun (WGS) entry which is preliminary data.</text>
</comment>
<evidence type="ECO:0008006" key="3">
    <source>
        <dbReference type="Google" id="ProtNLM"/>
    </source>
</evidence>
<proteinExistence type="predicted"/>
<organism evidence="1 2">
    <name type="scientific">Thiohalorhabdus methylotrophus</name>
    <dbReference type="NCBI Taxonomy" id="3242694"/>
    <lineage>
        <taxon>Bacteria</taxon>
        <taxon>Pseudomonadati</taxon>
        <taxon>Pseudomonadota</taxon>
        <taxon>Gammaproteobacteria</taxon>
        <taxon>Thiohalorhabdales</taxon>
        <taxon>Thiohalorhabdaceae</taxon>
        <taxon>Thiohalorhabdus</taxon>
    </lineage>
</organism>
<protein>
    <recommendedName>
        <fullName evidence="3">Helix-turn-helix domain-containing protein</fullName>
    </recommendedName>
</protein>
<evidence type="ECO:0000313" key="1">
    <source>
        <dbReference type="EMBL" id="MFA9462546.1"/>
    </source>
</evidence>
<evidence type="ECO:0000313" key="2">
    <source>
        <dbReference type="Proteomes" id="UP001575181"/>
    </source>
</evidence>
<dbReference type="EMBL" id="JBGUAW010000016">
    <property type="protein sequence ID" value="MFA9462546.1"/>
    <property type="molecule type" value="Genomic_DNA"/>
</dbReference>